<feature type="signal peptide" evidence="1">
    <location>
        <begin position="1"/>
        <end position="22"/>
    </location>
</feature>
<proteinExistence type="predicted"/>
<dbReference type="Proteomes" id="UP000694865">
    <property type="component" value="Unplaced"/>
</dbReference>
<organism evidence="2 3">
    <name type="scientific">Saccoglossus kowalevskii</name>
    <name type="common">Acorn worm</name>
    <dbReference type="NCBI Taxonomy" id="10224"/>
    <lineage>
        <taxon>Eukaryota</taxon>
        <taxon>Metazoa</taxon>
        <taxon>Hemichordata</taxon>
        <taxon>Enteropneusta</taxon>
        <taxon>Harrimaniidae</taxon>
        <taxon>Saccoglossus</taxon>
    </lineage>
</organism>
<gene>
    <name evidence="3" type="primary">LOC102803033</name>
</gene>
<evidence type="ECO:0000313" key="2">
    <source>
        <dbReference type="Proteomes" id="UP000694865"/>
    </source>
</evidence>
<reference evidence="3" key="1">
    <citation type="submission" date="2025-08" db="UniProtKB">
        <authorList>
            <consortium name="RefSeq"/>
        </authorList>
    </citation>
    <scope>IDENTIFICATION</scope>
    <source>
        <tissue evidence="3">Testes</tissue>
    </source>
</reference>
<evidence type="ECO:0000313" key="3">
    <source>
        <dbReference type="RefSeq" id="XP_006823112.1"/>
    </source>
</evidence>
<protein>
    <submittedName>
        <fullName evidence="3">Uncharacterized protein LOC102803033 isoform X1</fullName>
    </submittedName>
</protein>
<feature type="chain" id="PRO_5046057951" evidence="1">
    <location>
        <begin position="23"/>
        <end position="170"/>
    </location>
</feature>
<dbReference type="GeneID" id="102803033"/>
<evidence type="ECO:0000256" key="1">
    <source>
        <dbReference type="SAM" id="SignalP"/>
    </source>
</evidence>
<keyword evidence="1" id="KW-0732">Signal</keyword>
<dbReference type="RefSeq" id="XP_006823112.1">
    <property type="nucleotide sequence ID" value="XM_006823049.1"/>
</dbReference>
<keyword evidence="2" id="KW-1185">Reference proteome</keyword>
<name>A0ABM0MSX1_SACKO</name>
<accession>A0ABM0MSX1</accession>
<sequence>MHFTYLVCLLVLLVCLATSVAASNIDECDYYCGGTCRAKKCNRGEIASENSYYYWYYGCSHYCGEGRVCCVQDYDSDVCEYYCGGTCRSKKCNRDEITTESAYSYWSNGCSSYCGEGRVCCIPEPYDVCDHECGGTCRAKKCNADEEVSDYSYCNSYCEEKKRLCCVQWE</sequence>